<keyword evidence="3" id="KW-0472">Membrane</keyword>
<proteinExistence type="inferred from homology"/>
<keyword evidence="3" id="KW-1133">Transmembrane helix</keyword>
<dbReference type="InterPro" id="IPR006135">
    <property type="entry name" value="T3SS_substrate_exporter"/>
</dbReference>
<gene>
    <name evidence="4" type="ORF">EP867_06075</name>
</gene>
<accession>A0A3S3VVR5</accession>
<dbReference type="RefSeq" id="WP_128487306.1">
    <property type="nucleotide sequence ID" value="NZ_JBHLXB010000088.1"/>
</dbReference>
<dbReference type="AlphaFoldDB" id="A0A3S3VVR5"/>
<feature type="transmembrane region" description="Helical" evidence="3">
    <location>
        <begin position="36"/>
        <end position="54"/>
    </location>
</feature>
<dbReference type="InterPro" id="IPR029025">
    <property type="entry name" value="T3SS_substrate_exporter_C"/>
</dbReference>
<name>A0A3S3VVR5_9RHOB</name>
<evidence type="ECO:0000313" key="5">
    <source>
        <dbReference type="Proteomes" id="UP000287168"/>
    </source>
</evidence>
<reference evidence="4 5" key="1">
    <citation type="journal article" date="2015" name="Int. J. Syst. Evol. Microbiol.">
        <title>Gemmobacter intermedius sp. nov., isolated from a white stork (Ciconia ciconia).</title>
        <authorList>
            <person name="Kampfer P."/>
            <person name="Jerzak L."/>
            <person name="Wilharm G."/>
            <person name="Golke J."/>
            <person name="Busse H.J."/>
            <person name="Glaeser S.P."/>
        </authorList>
    </citation>
    <scope>NUCLEOTIDE SEQUENCE [LARGE SCALE GENOMIC DNA]</scope>
    <source>
        <strain evidence="4 5">119/4</strain>
    </source>
</reference>
<organism evidence="4 5">
    <name type="scientific">Falsigemmobacter intermedius</name>
    <dbReference type="NCBI Taxonomy" id="1553448"/>
    <lineage>
        <taxon>Bacteria</taxon>
        <taxon>Pseudomonadati</taxon>
        <taxon>Pseudomonadota</taxon>
        <taxon>Alphaproteobacteria</taxon>
        <taxon>Rhodobacterales</taxon>
        <taxon>Paracoccaceae</taxon>
        <taxon>Falsigemmobacter</taxon>
    </lineage>
</organism>
<feature type="region of interest" description="Disordered" evidence="2">
    <location>
        <begin position="1"/>
        <end position="25"/>
    </location>
</feature>
<keyword evidence="3" id="KW-0812">Transmembrane</keyword>
<dbReference type="PRINTS" id="PR00950">
    <property type="entry name" value="TYPE3IMSPROT"/>
</dbReference>
<dbReference type="Proteomes" id="UP000287168">
    <property type="component" value="Unassembled WGS sequence"/>
</dbReference>
<dbReference type="OrthoDB" id="9807950at2"/>
<feature type="transmembrane region" description="Helical" evidence="3">
    <location>
        <begin position="194"/>
        <end position="212"/>
    </location>
</feature>
<feature type="compositionally biased region" description="Basic and acidic residues" evidence="2">
    <location>
        <begin position="1"/>
        <end position="18"/>
    </location>
</feature>
<feature type="transmembrane region" description="Helical" evidence="3">
    <location>
        <begin position="86"/>
        <end position="117"/>
    </location>
</feature>
<keyword evidence="4" id="KW-0282">Flagellum</keyword>
<keyword evidence="4" id="KW-0966">Cell projection</keyword>
<dbReference type="EMBL" id="SBLC01000006">
    <property type="protein sequence ID" value="RWY43043.1"/>
    <property type="molecule type" value="Genomic_DNA"/>
</dbReference>
<feature type="transmembrane region" description="Helical" evidence="3">
    <location>
        <begin position="154"/>
        <end position="174"/>
    </location>
</feature>
<comment type="caution">
    <text evidence="4">The sequence shown here is derived from an EMBL/GenBank/DDBJ whole genome shotgun (WGS) entry which is preliminary data.</text>
</comment>
<evidence type="ECO:0000313" key="4">
    <source>
        <dbReference type="EMBL" id="RWY43043.1"/>
    </source>
</evidence>
<evidence type="ECO:0000256" key="1">
    <source>
        <dbReference type="ARBA" id="ARBA00010690"/>
    </source>
</evidence>
<dbReference type="GO" id="GO:0005886">
    <property type="term" value="C:plasma membrane"/>
    <property type="evidence" value="ECO:0007669"/>
    <property type="project" value="TreeGrafter"/>
</dbReference>
<dbReference type="SUPFAM" id="SSF160544">
    <property type="entry name" value="EscU C-terminal domain-like"/>
    <property type="match status" value="1"/>
</dbReference>
<dbReference type="PANTHER" id="PTHR30531">
    <property type="entry name" value="FLAGELLAR BIOSYNTHETIC PROTEIN FLHB"/>
    <property type="match status" value="1"/>
</dbReference>
<keyword evidence="4" id="KW-0969">Cilium</keyword>
<keyword evidence="5" id="KW-1185">Reference proteome</keyword>
<protein>
    <submittedName>
        <fullName evidence="4">Flagellar biosynthesis protein FlhB</fullName>
    </submittedName>
</protein>
<comment type="similarity">
    <text evidence="1">Belongs to the type III secretion exporter family.</text>
</comment>
<evidence type="ECO:0000256" key="2">
    <source>
        <dbReference type="SAM" id="MobiDB-lite"/>
    </source>
</evidence>
<dbReference type="GO" id="GO:0009306">
    <property type="term" value="P:protein secretion"/>
    <property type="evidence" value="ECO:0007669"/>
    <property type="project" value="InterPro"/>
</dbReference>
<sequence length="368" mass="40744">MSTEDQESKTEEASERKISQAKQKGDTWSSKEAGHLMAYLGLLVLCLLVIPLYGPPLVLSLADIFAGAPRVQLDTPEDLLEVMSDFSALIAGFVLPALGVLFVFALVSMLLSGPFLVSTARLKPKLSKFNPGAGLKRMFSVENLTEFTKNILRVTLLGAASFMALKTVIDSLLPGVILSPQGVIPLLGETSVKLLMTAALILIPFVAFDIFWKRFQWMKKQKMSKQDQKDEMKDTEGDPHIRAKRQELRRRALRRPHMQTVPEATLVITNPTHFAVALRYERGVDAAPVCIAKGTDLQALRIRDIALDHDVAVIESPPLARALYAGTEEDALIPEEHWAAVAELVGYVLDLRRRIHRKLPEGSHHVTS</sequence>
<evidence type="ECO:0000256" key="3">
    <source>
        <dbReference type="SAM" id="Phobius"/>
    </source>
</evidence>
<dbReference type="PANTHER" id="PTHR30531:SF12">
    <property type="entry name" value="FLAGELLAR BIOSYNTHETIC PROTEIN FLHB"/>
    <property type="match status" value="1"/>
</dbReference>
<dbReference type="Pfam" id="PF01312">
    <property type="entry name" value="Bac_export_2"/>
    <property type="match status" value="1"/>
</dbReference>
<dbReference type="Gene3D" id="3.40.1690.10">
    <property type="entry name" value="secretion proteins EscU"/>
    <property type="match status" value="1"/>
</dbReference>